<dbReference type="InterPro" id="IPR018062">
    <property type="entry name" value="HTH_AraC-typ_CS"/>
</dbReference>
<dbReference type="PANTHER" id="PTHR43280:SF2">
    <property type="entry name" value="HTH-TYPE TRANSCRIPTIONAL REGULATOR EXSA"/>
    <property type="match status" value="1"/>
</dbReference>
<dbReference type="Gene3D" id="3.30.450.20">
    <property type="entry name" value="PAS domain"/>
    <property type="match status" value="1"/>
</dbReference>
<comment type="caution">
    <text evidence="6">The sequence shown here is derived from an EMBL/GenBank/DDBJ whole genome shotgun (WGS) entry which is preliminary data.</text>
</comment>
<dbReference type="Proteomes" id="UP001519887">
    <property type="component" value="Unassembled WGS sequence"/>
</dbReference>
<keyword evidence="4" id="KW-0812">Transmembrane</keyword>
<dbReference type="PANTHER" id="PTHR43280">
    <property type="entry name" value="ARAC-FAMILY TRANSCRIPTIONAL REGULATOR"/>
    <property type="match status" value="1"/>
</dbReference>
<sequence>MKSYLYRLIWLGCLSVCLPLVLASIVYYNTSMKREIAHIQTNNQDSLDIIERFIDDAMFDVVEELSKSALDPAIYESFLTLDEPSRVQNNISILTEVSALLNRNKFIKNVYYMNMNSRLILSSEQGNVHESYFKYRDDLAVLGNVHKTTYWRYLPASQRDGYISLIMTLPTTSLNPQGMLVAQVGVEQINDYLSTILSLTRNESIFVVNRTDQILFQSNRQTSTDRLVGEEVTRSIASSRLQSSNASVMDVNGNEYFYSYRKSSLGITYVSIISRSEIVKDLRWIFWTTIFAVTIFLALGIILTIFNSRRAYHPIGQLVDFGKRLSKNKIGIHKEEISFIGECLEYFNTQLQLSSARIAKSELSLIEKFMQQLLEGDYLSSGTLHKDCSEYGIHADCTYIVLLVRVEDFGKSGRFQSKDKPLLIYALSNVMNELLSQKGYVLHDFRGYGIAVLCFDHDAVPDFVLQEAGKYAGRVQSALQTYLNIRASIGIGRSYPHIADIALSYREAQLALQFRLLKDSESILSYDDNLTDKQTFPKYPHEVEAMITEALFNGDSGQFEQGVREFNETVLRTESYYFVYQSYHVLLAALVSSAEKKCGTALGILEYDLFDQLRTYQSSEEICLWFIDSVLPLYLKIMRESNNTAGKAAVKEVCRYIGENLEKDISLTECSSLFHINVSYLSRLFKKETGVSFHDYLTQCKLKEATRLLLDSDQTISQIAAKTGFSHRSFNRVFQRLFEMSPSDYRNHHR</sequence>
<dbReference type="Pfam" id="PF12833">
    <property type="entry name" value="HTH_18"/>
    <property type="match status" value="1"/>
</dbReference>
<dbReference type="Pfam" id="PF17853">
    <property type="entry name" value="GGDEF_2"/>
    <property type="match status" value="1"/>
</dbReference>
<evidence type="ECO:0000256" key="1">
    <source>
        <dbReference type="ARBA" id="ARBA00023015"/>
    </source>
</evidence>
<evidence type="ECO:0000256" key="3">
    <source>
        <dbReference type="ARBA" id="ARBA00023163"/>
    </source>
</evidence>
<reference evidence="6 7" key="1">
    <citation type="submission" date="2021-07" db="EMBL/GenBank/DDBJ databases">
        <title>Paenibacillus radiodurans sp. nov., isolated from the southeastern edge of Tengger Desert.</title>
        <authorList>
            <person name="Zhang G."/>
        </authorList>
    </citation>
    <scope>NUCLEOTIDE SEQUENCE [LARGE SCALE GENOMIC DNA]</scope>
    <source>
        <strain evidence="6 7">CCM 7311</strain>
    </source>
</reference>
<proteinExistence type="predicted"/>
<dbReference type="Gene3D" id="1.10.10.60">
    <property type="entry name" value="Homeodomain-like"/>
    <property type="match status" value="2"/>
</dbReference>
<name>A0ABS7C1F1_9BACL</name>
<dbReference type="PROSITE" id="PS00041">
    <property type="entry name" value="HTH_ARAC_FAMILY_1"/>
    <property type="match status" value="1"/>
</dbReference>
<keyword evidence="1" id="KW-0805">Transcription regulation</keyword>
<keyword evidence="3" id="KW-0804">Transcription</keyword>
<protein>
    <submittedName>
        <fullName evidence="6">Helix-turn-helix domain-containing protein</fullName>
    </submittedName>
</protein>
<keyword evidence="4" id="KW-0472">Membrane</keyword>
<gene>
    <name evidence="6" type="ORF">K0U00_11825</name>
</gene>
<keyword evidence="4" id="KW-1133">Transmembrane helix</keyword>
<evidence type="ECO:0000256" key="4">
    <source>
        <dbReference type="SAM" id="Phobius"/>
    </source>
</evidence>
<dbReference type="PROSITE" id="PS01124">
    <property type="entry name" value="HTH_ARAC_FAMILY_2"/>
    <property type="match status" value="1"/>
</dbReference>
<organism evidence="6 7">
    <name type="scientific">Paenibacillus sepulcri</name>
    <dbReference type="NCBI Taxonomy" id="359917"/>
    <lineage>
        <taxon>Bacteria</taxon>
        <taxon>Bacillati</taxon>
        <taxon>Bacillota</taxon>
        <taxon>Bacilli</taxon>
        <taxon>Bacillales</taxon>
        <taxon>Paenibacillaceae</taxon>
        <taxon>Paenibacillus</taxon>
    </lineage>
</organism>
<dbReference type="RefSeq" id="WP_210040275.1">
    <property type="nucleotide sequence ID" value="NZ_JBHLVU010000007.1"/>
</dbReference>
<keyword evidence="7" id="KW-1185">Reference proteome</keyword>
<feature type="transmembrane region" description="Helical" evidence="4">
    <location>
        <begin position="284"/>
        <end position="306"/>
    </location>
</feature>
<dbReference type="InterPro" id="IPR041522">
    <property type="entry name" value="CdaR_GGDEF"/>
</dbReference>
<evidence type="ECO:0000313" key="7">
    <source>
        <dbReference type="Proteomes" id="UP001519887"/>
    </source>
</evidence>
<dbReference type="InterPro" id="IPR009057">
    <property type="entry name" value="Homeodomain-like_sf"/>
</dbReference>
<dbReference type="SUPFAM" id="SSF46689">
    <property type="entry name" value="Homeodomain-like"/>
    <property type="match status" value="2"/>
</dbReference>
<keyword evidence="2" id="KW-0238">DNA-binding</keyword>
<dbReference type="SMART" id="SM00342">
    <property type="entry name" value="HTH_ARAC"/>
    <property type="match status" value="1"/>
</dbReference>
<evidence type="ECO:0000256" key="2">
    <source>
        <dbReference type="ARBA" id="ARBA00023125"/>
    </source>
</evidence>
<feature type="domain" description="HTH araC/xylS-type" evidence="5">
    <location>
        <begin position="651"/>
        <end position="748"/>
    </location>
</feature>
<evidence type="ECO:0000259" key="5">
    <source>
        <dbReference type="PROSITE" id="PS01124"/>
    </source>
</evidence>
<accession>A0ABS7C1F1</accession>
<evidence type="ECO:0000313" key="6">
    <source>
        <dbReference type="EMBL" id="MBW7454720.1"/>
    </source>
</evidence>
<dbReference type="EMBL" id="JAHZIK010000240">
    <property type="protein sequence ID" value="MBW7454720.1"/>
    <property type="molecule type" value="Genomic_DNA"/>
</dbReference>
<dbReference type="InterPro" id="IPR018060">
    <property type="entry name" value="HTH_AraC"/>
</dbReference>